<feature type="transmembrane region" description="Helical" evidence="1">
    <location>
        <begin position="149"/>
        <end position="168"/>
    </location>
</feature>
<feature type="transmembrane region" description="Helical" evidence="1">
    <location>
        <begin position="113"/>
        <end position="129"/>
    </location>
</feature>
<dbReference type="Proteomes" id="UP001158045">
    <property type="component" value="Unassembled WGS sequence"/>
</dbReference>
<keyword evidence="1" id="KW-0812">Transmembrane</keyword>
<dbReference type="EMBL" id="JARYZI010000004">
    <property type="protein sequence ID" value="MDH8678065.1"/>
    <property type="molecule type" value="Genomic_DNA"/>
</dbReference>
<dbReference type="PROSITE" id="PS50887">
    <property type="entry name" value="GGDEF"/>
    <property type="match status" value="1"/>
</dbReference>
<dbReference type="NCBIfam" id="TIGR00254">
    <property type="entry name" value="GGDEF"/>
    <property type="match status" value="1"/>
</dbReference>
<dbReference type="RefSeq" id="WP_281093894.1">
    <property type="nucleotide sequence ID" value="NZ_JARYZI010000004.1"/>
</dbReference>
<organism evidence="3 4">
    <name type="scientific">Fusibacter bizertensis</name>
    <dbReference type="NCBI Taxonomy" id="1488331"/>
    <lineage>
        <taxon>Bacteria</taxon>
        <taxon>Bacillati</taxon>
        <taxon>Bacillota</taxon>
        <taxon>Clostridia</taxon>
        <taxon>Eubacteriales</taxon>
        <taxon>Eubacteriales Family XII. Incertae Sedis</taxon>
        <taxon>Fusibacter</taxon>
    </lineage>
</organism>
<dbReference type="SMART" id="SM00267">
    <property type="entry name" value="GGDEF"/>
    <property type="match status" value="1"/>
</dbReference>
<keyword evidence="4" id="KW-1185">Reference proteome</keyword>
<sequence length="333" mass="38340">MKQVDIRLRLYKTVLFAGIALSIISVIGNFTAAFPFDLNYKWMILFTICSIALHYTDNERVSPHIMFCVFLSIIFIFLPVGFFASGGSQNNASGYAIAFLITITFIFVGKKRLFLVGALTFVFMGMQITEFFHPDLVSIYSRETQFIDHMIQVPLLIIISFVVLSLFAKEYEHMNQRLNQYANLDELTGLYNRRAFNRAMEDISVTAESQSHLVMLDLDDFKMINDLYGHHTGDAVLIKLSDLLQKEFDLNQHMVSRWGGDEFAIIYHGERDEFSKKLKNVQSTFKDYVKKYNETTDVTHSLISLRDYNSGTEGLVAVDHMLYAEKRKKSNSR</sequence>
<evidence type="ECO:0000259" key="2">
    <source>
        <dbReference type="PROSITE" id="PS50887"/>
    </source>
</evidence>
<dbReference type="EC" id="2.7.7.65" evidence="3"/>
<keyword evidence="1" id="KW-0472">Membrane</keyword>
<dbReference type="InterPro" id="IPR050469">
    <property type="entry name" value="Diguanylate_Cyclase"/>
</dbReference>
<keyword evidence="3" id="KW-0548">Nucleotidyltransferase</keyword>
<feature type="transmembrane region" description="Helical" evidence="1">
    <location>
        <begin position="40"/>
        <end position="56"/>
    </location>
</feature>
<reference evidence="3 4" key="1">
    <citation type="submission" date="2023-04" db="EMBL/GenBank/DDBJ databases">
        <title>Fusibacter bizertensis strain WBS, isolated from littoral bottom sediments of the Arctic seas - biochemical and genomic analysis.</title>
        <authorList>
            <person name="Brioukhanov A.L."/>
        </authorList>
    </citation>
    <scope>NUCLEOTIDE SEQUENCE [LARGE SCALE GENOMIC DNA]</scope>
    <source>
        <strain evidence="3 4">WBS</strain>
    </source>
</reference>
<dbReference type="PANTHER" id="PTHR45138:SF9">
    <property type="entry name" value="DIGUANYLATE CYCLASE DGCM-RELATED"/>
    <property type="match status" value="1"/>
</dbReference>
<dbReference type="Pfam" id="PF00990">
    <property type="entry name" value="GGDEF"/>
    <property type="match status" value="1"/>
</dbReference>
<keyword evidence="1" id="KW-1133">Transmembrane helix</keyword>
<dbReference type="PANTHER" id="PTHR45138">
    <property type="entry name" value="REGULATORY COMPONENTS OF SENSORY TRANSDUCTION SYSTEM"/>
    <property type="match status" value="1"/>
</dbReference>
<dbReference type="GO" id="GO:0052621">
    <property type="term" value="F:diguanylate cyclase activity"/>
    <property type="evidence" value="ECO:0007669"/>
    <property type="project" value="UniProtKB-EC"/>
</dbReference>
<comment type="caution">
    <text evidence="3">The sequence shown here is derived from an EMBL/GenBank/DDBJ whole genome shotgun (WGS) entry which is preliminary data.</text>
</comment>
<evidence type="ECO:0000313" key="3">
    <source>
        <dbReference type="EMBL" id="MDH8678065.1"/>
    </source>
</evidence>
<gene>
    <name evidence="3" type="ORF">QE109_07895</name>
</gene>
<evidence type="ECO:0000256" key="1">
    <source>
        <dbReference type="SAM" id="Phobius"/>
    </source>
</evidence>
<accession>A0ABT6NCC3</accession>
<feature type="transmembrane region" description="Helical" evidence="1">
    <location>
        <begin position="92"/>
        <end position="108"/>
    </location>
</feature>
<dbReference type="CDD" id="cd01949">
    <property type="entry name" value="GGDEF"/>
    <property type="match status" value="1"/>
</dbReference>
<evidence type="ECO:0000313" key="4">
    <source>
        <dbReference type="Proteomes" id="UP001158045"/>
    </source>
</evidence>
<keyword evidence="3" id="KW-0808">Transferase</keyword>
<feature type="transmembrane region" description="Helical" evidence="1">
    <location>
        <begin position="12"/>
        <end position="34"/>
    </location>
</feature>
<feature type="transmembrane region" description="Helical" evidence="1">
    <location>
        <begin position="65"/>
        <end position="86"/>
    </location>
</feature>
<dbReference type="InterPro" id="IPR043128">
    <property type="entry name" value="Rev_trsase/Diguanyl_cyclase"/>
</dbReference>
<protein>
    <submittedName>
        <fullName evidence="3">Diguanylate cyclase</fullName>
        <ecNumber evidence="3">2.7.7.65</ecNumber>
    </submittedName>
</protein>
<dbReference type="SUPFAM" id="SSF55073">
    <property type="entry name" value="Nucleotide cyclase"/>
    <property type="match status" value="1"/>
</dbReference>
<name>A0ABT6NCC3_9FIRM</name>
<dbReference type="InterPro" id="IPR000160">
    <property type="entry name" value="GGDEF_dom"/>
</dbReference>
<dbReference type="InterPro" id="IPR029787">
    <property type="entry name" value="Nucleotide_cyclase"/>
</dbReference>
<dbReference type="Gene3D" id="3.30.70.270">
    <property type="match status" value="1"/>
</dbReference>
<feature type="domain" description="GGDEF" evidence="2">
    <location>
        <begin position="209"/>
        <end position="333"/>
    </location>
</feature>
<proteinExistence type="predicted"/>